<keyword evidence="3 11" id="KW-0378">Hydrolase</keyword>
<evidence type="ECO:0000256" key="10">
    <source>
        <dbReference type="ARBA" id="ARBA00048988"/>
    </source>
</evidence>
<dbReference type="Gene3D" id="3.40.50.300">
    <property type="entry name" value="P-loop containing nucleotide triphosphate hydrolases"/>
    <property type="match status" value="3"/>
</dbReference>
<evidence type="ECO:0000256" key="3">
    <source>
        <dbReference type="ARBA" id="ARBA00022801"/>
    </source>
</evidence>
<organism evidence="13 14">
    <name type="scientific">Candidatus Dojkabacteria bacterium</name>
    <dbReference type="NCBI Taxonomy" id="2099670"/>
    <lineage>
        <taxon>Bacteria</taxon>
        <taxon>Candidatus Dojkabacteria</taxon>
    </lineage>
</organism>
<evidence type="ECO:0000256" key="4">
    <source>
        <dbReference type="ARBA" id="ARBA00022806"/>
    </source>
</evidence>
<dbReference type="EMBL" id="JAGQLH010000065">
    <property type="protein sequence ID" value="MCA9385989.1"/>
    <property type="molecule type" value="Genomic_DNA"/>
</dbReference>
<evidence type="ECO:0000256" key="11">
    <source>
        <dbReference type="PROSITE-ProRule" id="PRU00560"/>
    </source>
</evidence>
<reference evidence="13" key="2">
    <citation type="journal article" date="2021" name="Microbiome">
        <title>Successional dynamics and alternative stable states in a saline activated sludge microbial community over 9 years.</title>
        <authorList>
            <person name="Wang Y."/>
            <person name="Ye J."/>
            <person name="Ju F."/>
            <person name="Liu L."/>
            <person name="Boyd J.A."/>
            <person name="Deng Y."/>
            <person name="Parks D.H."/>
            <person name="Jiang X."/>
            <person name="Yin X."/>
            <person name="Woodcroft B.J."/>
            <person name="Tyson G.W."/>
            <person name="Hugenholtz P."/>
            <person name="Polz M.F."/>
            <person name="Zhang T."/>
        </authorList>
    </citation>
    <scope>NUCLEOTIDE SEQUENCE</scope>
    <source>
        <strain evidence="13">HKST-UBA11</strain>
    </source>
</reference>
<dbReference type="EC" id="5.6.2.4" evidence="9"/>
<evidence type="ECO:0000256" key="2">
    <source>
        <dbReference type="ARBA" id="ARBA00022741"/>
    </source>
</evidence>
<keyword evidence="4 11" id="KW-0347">Helicase</keyword>
<comment type="catalytic activity">
    <reaction evidence="8">
        <text>Couples ATP hydrolysis with the unwinding of duplex DNA by translocating in the 3'-5' direction.</text>
        <dbReference type="EC" id="5.6.2.4"/>
    </reaction>
</comment>
<keyword evidence="6" id="KW-0238">DNA-binding</keyword>
<dbReference type="InterPro" id="IPR014016">
    <property type="entry name" value="UvrD-like_ATP-bd"/>
</dbReference>
<keyword evidence="5 11" id="KW-0067">ATP-binding</keyword>
<dbReference type="InterPro" id="IPR000212">
    <property type="entry name" value="DNA_helicase_UvrD/REP"/>
</dbReference>
<accession>A0A955RKK8</accession>
<evidence type="ECO:0000256" key="8">
    <source>
        <dbReference type="ARBA" id="ARBA00034617"/>
    </source>
</evidence>
<protein>
    <recommendedName>
        <fullName evidence="9">DNA 3'-5' helicase</fullName>
        <ecNumber evidence="9">5.6.2.4</ecNumber>
    </recommendedName>
</protein>
<reference evidence="13" key="1">
    <citation type="submission" date="2020-04" db="EMBL/GenBank/DDBJ databases">
        <authorList>
            <person name="Zhang T."/>
        </authorList>
    </citation>
    <scope>NUCLEOTIDE SEQUENCE</scope>
    <source>
        <strain evidence="13">HKST-UBA11</strain>
    </source>
</reference>
<keyword evidence="7" id="KW-0413">Isomerase</keyword>
<dbReference type="GO" id="GO:0005524">
    <property type="term" value="F:ATP binding"/>
    <property type="evidence" value="ECO:0007669"/>
    <property type="project" value="UniProtKB-UniRule"/>
</dbReference>
<evidence type="ECO:0000256" key="5">
    <source>
        <dbReference type="ARBA" id="ARBA00022840"/>
    </source>
</evidence>
<dbReference type="GO" id="GO:0043138">
    <property type="term" value="F:3'-5' DNA helicase activity"/>
    <property type="evidence" value="ECO:0007669"/>
    <property type="project" value="UniProtKB-EC"/>
</dbReference>
<evidence type="ECO:0000256" key="7">
    <source>
        <dbReference type="ARBA" id="ARBA00023235"/>
    </source>
</evidence>
<dbReference type="PANTHER" id="PTHR11070:SF2">
    <property type="entry name" value="ATP-DEPENDENT DNA HELICASE SRS2"/>
    <property type="match status" value="1"/>
</dbReference>
<dbReference type="GO" id="GO:0003677">
    <property type="term" value="F:DNA binding"/>
    <property type="evidence" value="ECO:0007669"/>
    <property type="project" value="UniProtKB-KW"/>
</dbReference>
<proteinExistence type="inferred from homology"/>
<evidence type="ECO:0000256" key="1">
    <source>
        <dbReference type="ARBA" id="ARBA00009922"/>
    </source>
</evidence>
<comment type="catalytic activity">
    <reaction evidence="10">
        <text>ATP + H2O = ADP + phosphate + H(+)</text>
        <dbReference type="Rhea" id="RHEA:13065"/>
        <dbReference type="ChEBI" id="CHEBI:15377"/>
        <dbReference type="ChEBI" id="CHEBI:15378"/>
        <dbReference type="ChEBI" id="CHEBI:30616"/>
        <dbReference type="ChEBI" id="CHEBI:43474"/>
        <dbReference type="ChEBI" id="CHEBI:456216"/>
        <dbReference type="EC" id="5.6.2.4"/>
    </reaction>
</comment>
<dbReference type="PROSITE" id="PS51198">
    <property type="entry name" value="UVRD_HELICASE_ATP_BIND"/>
    <property type="match status" value="1"/>
</dbReference>
<dbReference type="Pfam" id="PF13361">
    <property type="entry name" value="UvrD_C"/>
    <property type="match status" value="1"/>
</dbReference>
<dbReference type="SUPFAM" id="SSF52540">
    <property type="entry name" value="P-loop containing nucleoside triphosphate hydrolases"/>
    <property type="match status" value="1"/>
</dbReference>
<dbReference type="Proteomes" id="UP000754563">
    <property type="component" value="Unassembled WGS sequence"/>
</dbReference>
<feature type="non-terminal residue" evidence="13">
    <location>
        <position position="451"/>
    </location>
</feature>
<evidence type="ECO:0000313" key="13">
    <source>
        <dbReference type="EMBL" id="MCA9385989.1"/>
    </source>
</evidence>
<dbReference type="Gene3D" id="1.10.10.160">
    <property type="match status" value="1"/>
</dbReference>
<dbReference type="GO" id="GO:0000725">
    <property type="term" value="P:recombinational repair"/>
    <property type="evidence" value="ECO:0007669"/>
    <property type="project" value="TreeGrafter"/>
</dbReference>
<sequence length="451" mass="51617">MQTFDEAYTRLNPEQKRAVETTEGPVLVIAGPGTGKTQVLTLRIAHILQKTDTLPENILALTFTDNAAQNMRERLIEFIGVTAYRIKITTFHSFANDIIQSFPEKFAFRKELEQIDDLQKFTIFSELLTSYDPSSTYKQFPEGESIAKELYGNNPQALKPFNAPELYTNEILQKIDRLKREFVSKEKFASLIRDELDTFKTQEKINPRTKKPYGAWTSQAKVIVKNIELLHFYTEYKKKMDERGLYDFGDMIANVAESLQNDDEVLAHFQERFLYILLDEFQDTNGAQNAIVTALGSWDSKPNIFAVGDDDQSIFRFQGANLANILEFTNQYPDAQIITLKTNYRSYQEILDAADTVIQNNSERLGDQIESVSKKLTAFQENGGSISLGNFSKQELEYHYIAEKISTLLKEGIDPNEIAVIYHKHKDGEEIRAVFEKHTIPLEIVVSENIV</sequence>
<feature type="binding site" evidence="11">
    <location>
        <begin position="30"/>
        <end position="37"/>
    </location>
    <ligand>
        <name>ATP</name>
        <dbReference type="ChEBI" id="CHEBI:30616"/>
    </ligand>
</feature>
<comment type="similarity">
    <text evidence="1">Belongs to the helicase family. UvrD subfamily.</text>
</comment>
<dbReference type="PANTHER" id="PTHR11070">
    <property type="entry name" value="UVRD / RECB / PCRA DNA HELICASE FAMILY MEMBER"/>
    <property type="match status" value="1"/>
</dbReference>
<comment type="caution">
    <text evidence="13">The sequence shown here is derived from an EMBL/GenBank/DDBJ whole genome shotgun (WGS) entry which is preliminary data.</text>
</comment>
<dbReference type="AlphaFoldDB" id="A0A955RKK8"/>
<evidence type="ECO:0000259" key="12">
    <source>
        <dbReference type="PROSITE" id="PS51198"/>
    </source>
</evidence>
<dbReference type="GO" id="GO:0016787">
    <property type="term" value="F:hydrolase activity"/>
    <property type="evidence" value="ECO:0007669"/>
    <property type="project" value="UniProtKB-UniRule"/>
</dbReference>
<gene>
    <name evidence="13" type="ORF">KC717_05065</name>
</gene>
<dbReference type="InterPro" id="IPR014017">
    <property type="entry name" value="DNA_helicase_UvrD-like_C"/>
</dbReference>
<evidence type="ECO:0000256" key="9">
    <source>
        <dbReference type="ARBA" id="ARBA00034808"/>
    </source>
</evidence>
<feature type="domain" description="UvrD-like helicase ATP-binding" evidence="12">
    <location>
        <begin position="9"/>
        <end position="347"/>
    </location>
</feature>
<keyword evidence="2 11" id="KW-0547">Nucleotide-binding</keyword>
<dbReference type="InterPro" id="IPR013986">
    <property type="entry name" value="DExx_box_DNA_helicase_dom_sf"/>
</dbReference>
<dbReference type="CDD" id="cd17932">
    <property type="entry name" value="DEXQc_UvrD"/>
    <property type="match status" value="1"/>
</dbReference>
<evidence type="ECO:0000313" key="14">
    <source>
        <dbReference type="Proteomes" id="UP000754563"/>
    </source>
</evidence>
<dbReference type="Pfam" id="PF00580">
    <property type="entry name" value="UvrD-helicase"/>
    <property type="match status" value="1"/>
</dbReference>
<evidence type="ECO:0000256" key="6">
    <source>
        <dbReference type="ARBA" id="ARBA00023125"/>
    </source>
</evidence>
<name>A0A955RKK8_9BACT</name>
<dbReference type="InterPro" id="IPR027417">
    <property type="entry name" value="P-loop_NTPase"/>
</dbReference>